<evidence type="ECO:0000313" key="6">
    <source>
        <dbReference type="Proteomes" id="UP000093080"/>
    </source>
</evidence>
<dbReference type="OrthoDB" id="9781034at2"/>
<keyword evidence="1 5" id="KW-0808">Transferase</keyword>
<dbReference type="RefSeq" id="WP_067620224.1">
    <property type="nucleotide sequence ID" value="NZ_MAGO01000013.1"/>
</dbReference>
<dbReference type="Proteomes" id="UP000093080">
    <property type="component" value="Unassembled WGS sequence"/>
</dbReference>
<dbReference type="PANTHER" id="PTHR11364">
    <property type="entry name" value="THIOSULFATE SULFERTANSFERASE"/>
    <property type="match status" value="1"/>
</dbReference>
<dbReference type="Gene3D" id="3.40.250.10">
    <property type="entry name" value="Rhodanese-like domain"/>
    <property type="match status" value="2"/>
</dbReference>
<proteinExistence type="predicted"/>
<dbReference type="EMBL" id="MAGO01000013">
    <property type="protein sequence ID" value="OCC14331.1"/>
    <property type="molecule type" value="Genomic_DNA"/>
</dbReference>
<name>A0A1B9F3J1_9BACT</name>
<dbReference type="AlphaFoldDB" id="A0A1B9F3J1"/>
<organism evidence="5 6">
    <name type="scientific">Dissulfuribacter thermophilus</name>
    <dbReference type="NCBI Taxonomy" id="1156395"/>
    <lineage>
        <taxon>Bacteria</taxon>
        <taxon>Pseudomonadati</taxon>
        <taxon>Thermodesulfobacteriota</taxon>
        <taxon>Dissulfuribacteria</taxon>
        <taxon>Dissulfuribacterales</taxon>
        <taxon>Dissulfuribacteraceae</taxon>
        <taxon>Dissulfuribacter</taxon>
    </lineage>
</organism>
<keyword evidence="6" id="KW-1185">Reference proteome</keyword>
<keyword evidence="2" id="KW-0677">Repeat</keyword>
<dbReference type="InterPro" id="IPR001763">
    <property type="entry name" value="Rhodanese-like_dom"/>
</dbReference>
<dbReference type="InterPro" id="IPR001307">
    <property type="entry name" value="Thiosulphate_STrfase_CS"/>
</dbReference>
<evidence type="ECO:0000313" key="5">
    <source>
        <dbReference type="EMBL" id="OCC14331.1"/>
    </source>
</evidence>
<evidence type="ECO:0000259" key="4">
    <source>
        <dbReference type="PROSITE" id="PS50206"/>
    </source>
</evidence>
<dbReference type="Pfam" id="PF00581">
    <property type="entry name" value="Rhodanese"/>
    <property type="match status" value="2"/>
</dbReference>
<keyword evidence="3" id="KW-0732">Signal</keyword>
<feature type="chain" id="PRO_5008626166" evidence="3">
    <location>
        <begin position="25"/>
        <end position="338"/>
    </location>
</feature>
<gene>
    <name evidence="5" type="ORF">DBT_2204</name>
</gene>
<protein>
    <submittedName>
        <fullName evidence="5">Thiosulfate sulfurtransferase, rhodanese</fullName>
    </submittedName>
</protein>
<sequence>MATINKILFVCLLSIILTCSRSVAQNLNVDSKILSTAQVENAIKKGIVTVIDARNISEEDYLDEHLPGAIRLNNHMLTRVEGNVPGMLLPDRELEKVIANAGLSEDSNVVVYSAGETPKDWVDAARVIAILNYSGIKNTFYMDGGLAKWDAEERPLEEGAVRVNRTNFKIHRLEDQPIFCDLIKVKEILDGKESAYFIDARNLDYFKGKDADPRLVRHGHIPGAILIPVSLFAKNEGDYYTLKPMSEIKEILRSHGLSLDDGRPWISYCNTGHLASGIWFVANYYLRKGSVWIYDGSMAQYARTKLAVLKDSAWSGHQRLAKCNIELHDKKIGVLSRY</sequence>
<dbReference type="PANTHER" id="PTHR11364:SF27">
    <property type="entry name" value="SULFURTRANSFERASE"/>
    <property type="match status" value="1"/>
</dbReference>
<dbReference type="PROSITE" id="PS50206">
    <property type="entry name" value="RHODANESE_3"/>
    <property type="match status" value="2"/>
</dbReference>
<feature type="domain" description="Rhodanese" evidence="4">
    <location>
        <begin position="48"/>
        <end position="158"/>
    </location>
</feature>
<evidence type="ECO:0000256" key="3">
    <source>
        <dbReference type="SAM" id="SignalP"/>
    </source>
</evidence>
<evidence type="ECO:0000256" key="2">
    <source>
        <dbReference type="ARBA" id="ARBA00022737"/>
    </source>
</evidence>
<dbReference type="SMART" id="SM00450">
    <property type="entry name" value="RHOD"/>
    <property type="match status" value="2"/>
</dbReference>
<evidence type="ECO:0000256" key="1">
    <source>
        <dbReference type="ARBA" id="ARBA00022679"/>
    </source>
</evidence>
<dbReference type="InterPro" id="IPR045078">
    <property type="entry name" value="TST/MPST-like"/>
</dbReference>
<feature type="domain" description="Rhodanese" evidence="4">
    <location>
        <begin position="191"/>
        <end position="310"/>
    </location>
</feature>
<comment type="caution">
    <text evidence="5">The sequence shown here is derived from an EMBL/GenBank/DDBJ whole genome shotgun (WGS) entry which is preliminary data.</text>
</comment>
<dbReference type="InterPro" id="IPR036873">
    <property type="entry name" value="Rhodanese-like_dom_sf"/>
</dbReference>
<feature type="signal peptide" evidence="3">
    <location>
        <begin position="1"/>
        <end position="24"/>
    </location>
</feature>
<dbReference type="PROSITE" id="PS00380">
    <property type="entry name" value="RHODANESE_1"/>
    <property type="match status" value="1"/>
</dbReference>
<dbReference type="GO" id="GO:0004792">
    <property type="term" value="F:thiosulfate-cyanide sulfurtransferase activity"/>
    <property type="evidence" value="ECO:0007669"/>
    <property type="project" value="InterPro"/>
</dbReference>
<dbReference type="SUPFAM" id="SSF52821">
    <property type="entry name" value="Rhodanese/Cell cycle control phosphatase"/>
    <property type="match status" value="2"/>
</dbReference>
<dbReference type="STRING" id="1156395.DBT_2204"/>
<reference evidence="5" key="1">
    <citation type="submission" date="2016-06" db="EMBL/GenBank/DDBJ databases">
        <title>Respiratory ammonification of nitrate coupled to the oxidation of elemental sulfur in deep-sea autotrophic thermophilic bacteria.</title>
        <authorList>
            <person name="Slobodkina G.B."/>
            <person name="Mardanov A.V."/>
            <person name="Ravin N.V."/>
            <person name="Frolova A.A."/>
            <person name="Viryasiv M.B."/>
            <person name="Chernyh N.A."/>
            <person name="Bonch-Osmolovskaya E.A."/>
            <person name="Slobodkin A.I."/>
        </authorList>
    </citation>
    <scope>NUCLEOTIDE SEQUENCE [LARGE SCALE GENOMIC DNA]</scope>
    <source>
        <strain evidence="5">S69</strain>
    </source>
</reference>
<accession>A0A1B9F3J1</accession>